<feature type="domain" description="Mediator complex subunit MED14 N-terminal" evidence="11">
    <location>
        <begin position="51"/>
        <end position="266"/>
    </location>
</feature>
<dbReference type="Proteomes" id="UP000749293">
    <property type="component" value="Unassembled WGS sequence"/>
</dbReference>
<evidence type="ECO:0000256" key="7">
    <source>
        <dbReference type="ARBA" id="ARBA00023242"/>
    </source>
</evidence>
<dbReference type="InterPro" id="IPR055122">
    <property type="entry name" value="Med14_N"/>
</dbReference>
<dbReference type="InterPro" id="IPR013947">
    <property type="entry name" value="Mediator_Med14"/>
</dbReference>
<evidence type="ECO:0000259" key="11">
    <source>
        <dbReference type="Pfam" id="PF08638"/>
    </source>
</evidence>
<evidence type="ECO:0000256" key="8">
    <source>
        <dbReference type="ARBA" id="ARBA00032007"/>
    </source>
</evidence>
<comment type="function">
    <text evidence="9">Component of the Mediator complex, a coactivator involved in the regulated transcription of nearly all RNA polymerase II-dependent genes. Mediator functions as a bridge to convey information from gene-specific regulatory proteins to the basal RNA polymerase II transcription machinery. Mediator is recruited to promoters by direct interactions with regulatory proteins and serves as a scaffold for the assembly of a functional preinitiation complex with RNA polymerase II and the general transcription factors.</text>
</comment>
<keyword evidence="4 9" id="KW-0805">Transcription regulation</keyword>
<dbReference type="Pfam" id="PF26204">
    <property type="entry name" value="Med14_fung"/>
    <property type="match status" value="1"/>
</dbReference>
<comment type="caution">
    <text evidence="12">The sequence shown here is derived from an EMBL/GenBank/DDBJ whole genome shotgun (WGS) entry which is preliminary data.</text>
</comment>
<comment type="similarity">
    <text evidence="2 9">Belongs to the Mediator complex subunit 14 family.</text>
</comment>
<dbReference type="EMBL" id="JAANYQ010000008">
    <property type="protein sequence ID" value="KAF4122600.1"/>
    <property type="molecule type" value="Genomic_DNA"/>
</dbReference>
<keyword evidence="5 9" id="KW-0010">Activator</keyword>
<evidence type="ECO:0000313" key="13">
    <source>
        <dbReference type="Proteomes" id="UP000749293"/>
    </source>
</evidence>
<evidence type="ECO:0000256" key="3">
    <source>
        <dbReference type="ARBA" id="ARBA00019619"/>
    </source>
</evidence>
<dbReference type="PANTHER" id="PTHR12809:SF2">
    <property type="entry name" value="MEDIATOR OF RNA POLYMERASE II TRANSCRIPTION SUBUNIT 14"/>
    <property type="match status" value="1"/>
</dbReference>
<dbReference type="AlphaFoldDB" id="A0A9P5D4A1"/>
<evidence type="ECO:0000256" key="5">
    <source>
        <dbReference type="ARBA" id="ARBA00023159"/>
    </source>
</evidence>
<gene>
    <name evidence="12" type="ORF">GMORB2_6907</name>
</gene>
<sequence length="1053" mass="118139">MDNGHDGPESNGLVGAVAEQQQQQQQQQQHGVSARKMNDLPDDIAHITEGFVPLSRLFSRLAQNTHNLLQNKIIELAEKPLPASALNGSAGAAHNAATAADDMSNENVRKKEILLKFAQDMHGKWVKALVVAEWSRKASMVSKLIDLKWHTDQQRLLYDIMLDRIVNVKRDLTFARMPSPDLKTALSILSTGSAPWMPDLYYIEPEPLDVNDQIKWVSDLDTLLSLRLNLDEFDRIPPQFRNYDIGSGRVTFKVDGEFEVDLTIADEDFEKQFWFIDFRFSFKPAAANLSETLRGYLEGCVNEALAKDGLAGCYQFLHEFVLTCKINEIKRQALRLSRASWTGTLKVEPLHRALAIQYWTSRMPPNIPKSWVQISVNSGRKKAAAGAGAGAAASDGGVGDAHTSYLEVKWYRDNKEVVDADLAFDVDNLSAEALLRTAVGRHISFILGGIYDRLLTTSRFKNSEHRLHLGISDKDPAKSRLKAEVARSTHVSLLLEPKTGMVVIKPNSKFTYHQEQKLNSGHDYVEGGFYCLEDVRCAFMEDEIIRRSGPMGWAAVRPSLRDEELKSAVKVREWTRMIWLQREGWPENWRLVVILGLAGDEWWLIEAIPSSTTSNPQRFQLRLPIPNGSPDLSESFWNRLTIFTTATMSHRINVAVLHRQGIKYRISDVPNSPTKMLKLPAVDISLSAVFPTMAYKEHNHSQISLEDPAAAATQPAKPTQHRHAGASPALVPRQPWAKDNITLRLKSVQAPPRQGKTPGGESSSVESHLVCVSEAIIRVQKPAKLAALKGRIDDSVRYDERKGEFALSMRHPIGEPTLEVLKTRIVAVDRFVCFLEALGKSKDTVESEDVALGHVSFFYGAKKRQPQPQPQPEQPADESERQPQQKRWRVMLDLSQNDVDVKLDDDSPHLCVIDLLKRMVNMDGGIGTVMSWLPSSLPTMMAIEAMESRWRDIQTDAKGSLEVTVKNIDWMHICYTVTANMSAAASGVPVKRQLTLDGRIKLRHNEPWWFLYRTGKPPNDPMDSFDKALKPTWDGRGPGWQGLGTGASGRRLK</sequence>
<feature type="compositionally biased region" description="Gly residues" evidence="10">
    <location>
        <begin position="1036"/>
        <end position="1047"/>
    </location>
</feature>
<feature type="compositionally biased region" description="Low complexity" evidence="10">
    <location>
        <begin position="708"/>
        <end position="718"/>
    </location>
</feature>
<comment type="subunit">
    <text evidence="9">Component of the Mediator complex.</text>
</comment>
<feature type="region of interest" description="Disordered" evidence="10">
    <location>
        <begin position="861"/>
        <end position="885"/>
    </location>
</feature>
<dbReference type="Pfam" id="PF08638">
    <property type="entry name" value="Med14"/>
    <property type="match status" value="1"/>
</dbReference>
<evidence type="ECO:0000256" key="4">
    <source>
        <dbReference type="ARBA" id="ARBA00023015"/>
    </source>
</evidence>
<keyword evidence="7 9" id="KW-0539">Nucleus</keyword>
<accession>A0A9P5D4A1</accession>
<keyword evidence="13" id="KW-1185">Reference proteome</keyword>
<dbReference type="GeneID" id="55973130"/>
<dbReference type="GO" id="GO:0016592">
    <property type="term" value="C:mediator complex"/>
    <property type="evidence" value="ECO:0007669"/>
    <property type="project" value="UniProtKB-UniRule"/>
</dbReference>
<keyword evidence="6 9" id="KW-0804">Transcription</keyword>
<dbReference type="GO" id="GO:0003712">
    <property type="term" value="F:transcription coregulator activity"/>
    <property type="evidence" value="ECO:0007669"/>
    <property type="project" value="UniProtKB-UniRule"/>
</dbReference>
<dbReference type="PANTHER" id="PTHR12809">
    <property type="entry name" value="MEDIATOR COMPLEX SUBUNIT"/>
    <property type="match status" value="1"/>
</dbReference>
<evidence type="ECO:0000256" key="2">
    <source>
        <dbReference type="ARBA" id="ARBA00007813"/>
    </source>
</evidence>
<dbReference type="GO" id="GO:0070847">
    <property type="term" value="C:core mediator complex"/>
    <property type="evidence" value="ECO:0007669"/>
    <property type="project" value="TreeGrafter"/>
</dbReference>
<evidence type="ECO:0000256" key="10">
    <source>
        <dbReference type="SAM" id="MobiDB-lite"/>
    </source>
</evidence>
<organism evidence="12 13">
    <name type="scientific">Geosmithia morbida</name>
    <dbReference type="NCBI Taxonomy" id="1094350"/>
    <lineage>
        <taxon>Eukaryota</taxon>
        <taxon>Fungi</taxon>
        <taxon>Dikarya</taxon>
        <taxon>Ascomycota</taxon>
        <taxon>Pezizomycotina</taxon>
        <taxon>Sordariomycetes</taxon>
        <taxon>Hypocreomycetidae</taxon>
        <taxon>Hypocreales</taxon>
        <taxon>Bionectriaceae</taxon>
        <taxon>Geosmithia</taxon>
    </lineage>
</organism>
<evidence type="ECO:0000256" key="1">
    <source>
        <dbReference type="ARBA" id="ARBA00004123"/>
    </source>
</evidence>
<evidence type="ECO:0000256" key="6">
    <source>
        <dbReference type="ARBA" id="ARBA00023163"/>
    </source>
</evidence>
<comment type="subcellular location">
    <subcellularLocation>
        <location evidence="1 9">Nucleus</location>
    </subcellularLocation>
</comment>
<dbReference type="GO" id="GO:0006357">
    <property type="term" value="P:regulation of transcription by RNA polymerase II"/>
    <property type="evidence" value="ECO:0007669"/>
    <property type="project" value="InterPro"/>
</dbReference>
<feature type="region of interest" description="Disordered" evidence="10">
    <location>
        <begin position="745"/>
        <end position="765"/>
    </location>
</feature>
<dbReference type="RefSeq" id="XP_035321252.1">
    <property type="nucleotide sequence ID" value="XM_035468872.1"/>
</dbReference>
<feature type="region of interest" description="Disordered" evidence="10">
    <location>
        <begin position="1030"/>
        <end position="1053"/>
    </location>
</feature>
<name>A0A9P5D4A1_9HYPO</name>
<evidence type="ECO:0000313" key="12">
    <source>
        <dbReference type="EMBL" id="KAF4122600.1"/>
    </source>
</evidence>
<reference evidence="12" key="1">
    <citation type="submission" date="2020-03" db="EMBL/GenBank/DDBJ databases">
        <title>Site-based positive gene gene selection in Geosmithia morbida across the United States reveals a broad range of putative effectors and factors for local host and environmental adapation.</title>
        <authorList>
            <person name="Onufrak A."/>
            <person name="Murdoch R.W."/>
            <person name="Gazis R."/>
            <person name="Huff M."/>
            <person name="Staton M."/>
            <person name="Klingeman W."/>
            <person name="Hadziabdic D."/>
        </authorList>
    </citation>
    <scope>NUCLEOTIDE SEQUENCE</scope>
    <source>
        <strain evidence="12">1262</strain>
    </source>
</reference>
<dbReference type="OrthoDB" id="205099at2759"/>
<feature type="region of interest" description="Disordered" evidence="10">
    <location>
        <begin position="707"/>
        <end position="731"/>
    </location>
</feature>
<evidence type="ECO:0000256" key="9">
    <source>
        <dbReference type="RuleBase" id="RU365082"/>
    </source>
</evidence>
<protein>
    <recommendedName>
        <fullName evidence="3 9">Mediator of RNA polymerase II transcription subunit 14</fullName>
    </recommendedName>
    <alternativeName>
        <fullName evidence="8 9">Mediator complex subunit 14</fullName>
    </alternativeName>
</protein>
<proteinExistence type="inferred from homology"/>